<feature type="compositionally biased region" description="Polar residues" evidence="1">
    <location>
        <begin position="143"/>
        <end position="154"/>
    </location>
</feature>
<name>A0ABT8SXM6_9HYPH</name>
<keyword evidence="3" id="KW-1185">Reference proteome</keyword>
<feature type="region of interest" description="Disordered" evidence="1">
    <location>
        <begin position="186"/>
        <end position="209"/>
    </location>
</feature>
<comment type="caution">
    <text evidence="2">The sequence shown here is derived from an EMBL/GenBank/DDBJ whole genome shotgun (WGS) entry which is preliminary data.</text>
</comment>
<evidence type="ECO:0000256" key="1">
    <source>
        <dbReference type="SAM" id="MobiDB-lite"/>
    </source>
</evidence>
<evidence type="ECO:0000313" key="2">
    <source>
        <dbReference type="EMBL" id="MDO1583209.1"/>
    </source>
</evidence>
<dbReference type="RefSeq" id="WP_302077403.1">
    <property type="nucleotide sequence ID" value="NZ_JAUKWQ010000004.1"/>
</dbReference>
<accession>A0ABT8SXM6</accession>
<dbReference type="Proteomes" id="UP001169006">
    <property type="component" value="Unassembled WGS sequence"/>
</dbReference>
<organism evidence="2 3">
    <name type="scientific">Rhizobium oryzicola</name>
    <dbReference type="NCBI Taxonomy" id="1232668"/>
    <lineage>
        <taxon>Bacteria</taxon>
        <taxon>Pseudomonadati</taxon>
        <taxon>Pseudomonadota</taxon>
        <taxon>Alphaproteobacteria</taxon>
        <taxon>Hyphomicrobiales</taxon>
        <taxon>Rhizobiaceae</taxon>
        <taxon>Rhizobium/Agrobacterium group</taxon>
        <taxon>Rhizobium</taxon>
    </lineage>
</organism>
<feature type="region of interest" description="Disordered" evidence="1">
    <location>
        <begin position="118"/>
        <end position="154"/>
    </location>
</feature>
<dbReference type="EMBL" id="JAUKWQ010000004">
    <property type="protein sequence ID" value="MDO1583209.1"/>
    <property type="molecule type" value="Genomic_DNA"/>
</dbReference>
<proteinExistence type="predicted"/>
<feature type="compositionally biased region" description="Polar residues" evidence="1">
    <location>
        <begin position="120"/>
        <end position="133"/>
    </location>
</feature>
<sequence length="375" mass="39911">MMIGGIPSSVIRDLLLLIGQNIGGSAPSVTDPDLPKIDDPSHRSTLTDFSVIEVDKYESRSSEVGLAGLRSPFADAQRPEAHNAIRETLKKFALANSSTVPADARSFDARLTSEGIGHAQTRSAEVNGTTQAPSGVDAAELSSPASTNLTVSTLDPASRGSAQYISTLSDPFLDLPALTVGLGPPDASIGRDADPSLDPMHAPASEKERGKLDERLALLDLVSVLEHLLTDERDGADGVSLTPPQQQMQPFQVERAGIIASFILNAAMIPGWPPPRPIEGVPAVVASFVQQQKELSDVERDLLLSIGKVLNAPKSLEKLLRILKASAKRAKLLAALDFLLAVTEDLVALLRAELERLEDLASDGESGSRQRLHLK</sequence>
<evidence type="ECO:0000313" key="3">
    <source>
        <dbReference type="Proteomes" id="UP001169006"/>
    </source>
</evidence>
<reference evidence="2" key="1">
    <citation type="journal article" date="2015" name="Int. J. Syst. Evol. Microbiol.">
        <title>Rhizobium oryzicola sp. nov., potential plant-growth-promoting endophytic bacteria isolated from rice roots.</title>
        <authorList>
            <person name="Zhang X.X."/>
            <person name="Gao J.S."/>
            <person name="Cao Y.H."/>
            <person name="Sheirdil R.A."/>
            <person name="Wang X.C."/>
            <person name="Zhang L."/>
        </authorList>
    </citation>
    <scope>NUCLEOTIDE SEQUENCE</scope>
    <source>
        <strain evidence="2">05753</strain>
    </source>
</reference>
<reference evidence="2" key="2">
    <citation type="submission" date="2023-07" db="EMBL/GenBank/DDBJ databases">
        <authorList>
            <person name="Sun H."/>
        </authorList>
    </citation>
    <scope>NUCLEOTIDE SEQUENCE</scope>
    <source>
        <strain evidence="2">05753</strain>
    </source>
</reference>
<protein>
    <submittedName>
        <fullName evidence="2">Uncharacterized protein</fullName>
    </submittedName>
</protein>
<gene>
    <name evidence="2" type="ORF">Q2T52_14045</name>
</gene>